<evidence type="ECO:0000259" key="5">
    <source>
        <dbReference type="Pfam" id="PF14313"/>
    </source>
</evidence>
<dbReference type="InterPro" id="IPR025909">
    <property type="entry name" value="Soyouz_module"/>
</dbReference>
<protein>
    <recommendedName>
        <fullName evidence="1">Phosphoprotein</fullName>
    </recommendedName>
</protein>
<reference evidence="6 7" key="1">
    <citation type="journal article" date="2019" name="Vet. Microbiol.">
        <title>Novel avian metaavulavirus isolated from birds of the family Columbidae in Taiwan.</title>
        <authorList>
            <person name="Liu Y.P."/>
            <person name="Kuo S.T."/>
            <person name="Chiou C.J."/>
            <person name="Terregino C."/>
            <person name="Tsai H.J."/>
        </authorList>
    </citation>
    <scope>NUCLEOTIDE SEQUENCE [LARGE SCALE GENOMIC DNA]</scope>
    <source>
        <strain evidence="6">APMV/dove/Taiwan/AHRI33/2009</strain>
    </source>
</reference>
<feature type="region of interest" description="Disordered" evidence="4">
    <location>
        <begin position="51"/>
        <end position="99"/>
    </location>
</feature>
<name>A0A5J6CUU1_9MONO</name>
<evidence type="ECO:0000256" key="4">
    <source>
        <dbReference type="SAM" id="MobiDB-lite"/>
    </source>
</evidence>
<dbReference type="Pfam" id="PF03210">
    <property type="entry name" value="Paramyx_P_V_C"/>
    <property type="match status" value="1"/>
</dbReference>
<keyword evidence="3" id="KW-0693">Viral RNA replication</keyword>
<dbReference type="Pfam" id="PF14313">
    <property type="entry name" value="Soyouz_module"/>
    <property type="match status" value="1"/>
</dbReference>
<feature type="compositionally biased region" description="Polar residues" evidence="4">
    <location>
        <begin position="182"/>
        <end position="197"/>
    </location>
</feature>
<evidence type="ECO:0000313" key="7">
    <source>
        <dbReference type="Proteomes" id="UP000680623"/>
    </source>
</evidence>
<sequence>MEFADDDDIQSLLDMGEYVIDSIKHAQTAGQGTAGRSAIPKGIVKSTTEAWEQDAETQAQDSPFTPTSQGIQASESNLTTLDNDSSDNPPASIQEQAGQNRDALSGLFTSLDMMEQKQIKKGGGATKPKDRAEHLILQPPVGNAIQVPHPLQKLGGEKRTQPQLLEHQNNSRQLMSPGSPIQEPNQSGNLGIDGNTLSAGIQQKTPSLLHPGVTQLVPLLGLSQQSSDVGVGTAPVTAQDVNQIMTTLMQQQTVLQSLTQSINKICETLAILPVLRNDLQVVKSSCALLEAQLASIRILDPGHAGISSLNELRNSGQQAIVVTHGSTPGKDSSIYQQPIVLDELARPVGKDYAVTPQPSRTIDIADIESMKALITTYVKNERRAAKYINQLAKVTNVDQLLRLKQQILNS</sequence>
<keyword evidence="2" id="KW-0597">Phosphoprotein</keyword>
<evidence type="ECO:0000256" key="1">
    <source>
        <dbReference type="ARBA" id="ARBA00020572"/>
    </source>
</evidence>
<keyword evidence="7" id="KW-1185">Reference proteome</keyword>
<dbReference type="KEGG" id="vg:80536403"/>
<feature type="domain" description="Phosphoprotein P soyouz module" evidence="5">
    <location>
        <begin position="1"/>
        <end position="58"/>
    </location>
</feature>
<organism evidence="6 7">
    <name type="scientific">avian paramyxovirus 22</name>
    <dbReference type="NCBI Taxonomy" id="2849511"/>
    <lineage>
        <taxon>Viruses</taxon>
        <taxon>Riboviria</taxon>
        <taxon>Orthornavirae</taxon>
        <taxon>Negarnaviricota</taxon>
        <taxon>Haploviricotina</taxon>
        <taxon>Monjiviricetes</taxon>
        <taxon>Mononegavirales</taxon>
        <taxon>Paramyxoviridae</taxon>
        <taxon>Avulavirinae</taxon>
        <taxon>Metaavulavirus</taxon>
        <taxon>Metaavulavirus taiwanense</taxon>
        <taxon>Avian metaavulavirus 22</taxon>
    </lineage>
</organism>
<accession>A0A5J6CUU1</accession>
<dbReference type="InterPro" id="IPR004897">
    <property type="entry name" value="P/V_Pprotein_paramyxoviral"/>
</dbReference>
<evidence type="ECO:0000313" key="6">
    <source>
        <dbReference type="EMBL" id="QEQ50564.1"/>
    </source>
</evidence>
<proteinExistence type="predicted"/>
<dbReference type="EMBL" id="MK677430">
    <property type="protein sequence ID" value="QEQ50564.1"/>
    <property type="molecule type" value="Viral_cRNA"/>
</dbReference>
<dbReference type="Gene3D" id="1.20.5.300">
    <property type="match status" value="1"/>
</dbReference>
<dbReference type="Proteomes" id="UP000680623">
    <property type="component" value="Segment"/>
</dbReference>
<evidence type="ECO:0000256" key="3">
    <source>
        <dbReference type="ARBA" id="ARBA00022953"/>
    </source>
</evidence>
<feature type="region of interest" description="Disordered" evidence="4">
    <location>
        <begin position="171"/>
        <end position="197"/>
    </location>
</feature>
<evidence type="ECO:0000256" key="2">
    <source>
        <dbReference type="ARBA" id="ARBA00022553"/>
    </source>
</evidence>